<keyword evidence="2" id="KW-1185">Reference proteome</keyword>
<evidence type="ECO:0000313" key="1">
    <source>
        <dbReference type="EMBL" id="KAH7910737.1"/>
    </source>
</evidence>
<proteinExistence type="predicted"/>
<dbReference type="EMBL" id="MU267702">
    <property type="protein sequence ID" value="KAH7910737.1"/>
    <property type="molecule type" value="Genomic_DNA"/>
</dbReference>
<protein>
    <submittedName>
        <fullName evidence="1">Uncharacterized protein</fullName>
    </submittedName>
</protein>
<name>A0ACB8ABS4_9AGAM</name>
<comment type="caution">
    <text evidence="1">The sequence shown here is derived from an EMBL/GenBank/DDBJ whole genome shotgun (WGS) entry which is preliminary data.</text>
</comment>
<sequence>MQAPHDIAQHNDLPPLEMNQISMDKQGRFMSQCYCGKWNQRNTETNWYTIWNIVLGEIFHRIPAAGVAPQRALQLTRDEMLRRLAAQDNEEAENLSDASTVTIPAKKAYGRLPDFAIALAIGSACPQHALHNVFHVDHEFGDVTPVLVEIKPYISRRTPVDSREFEEELALEFFDAAGDVYIQALCAFLWYPVLQKVIVIIASGPWWTFAEVSRTNQQVDRDLRQFVKKPAKDESSKISCAHIEFRQDHGPLDINDVRWRILHKEVQTMVEDLETRLAARLQNQ</sequence>
<evidence type="ECO:0000313" key="2">
    <source>
        <dbReference type="Proteomes" id="UP000790377"/>
    </source>
</evidence>
<accession>A0ACB8ABS4</accession>
<dbReference type="Proteomes" id="UP000790377">
    <property type="component" value="Unassembled WGS sequence"/>
</dbReference>
<organism evidence="1 2">
    <name type="scientific">Hygrophoropsis aurantiaca</name>
    <dbReference type="NCBI Taxonomy" id="72124"/>
    <lineage>
        <taxon>Eukaryota</taxon>
        <taxon>Fungi</taxon>
        <taxon>Dikarya</taxon>
        <taxon>Basidiomycota</taxon>
        <taxon>Agaricomycotina</taxon>
        <taxon>Agaricomycetes</taxon>
        <taxon>Agaricomycetidae</taxon>
        <taxon>Boletales</taxon>
        <taxon>Coniophorineae</taxon>
        <taxon>Hygrophoropsidaceae</taxon>
        <taxon>Hygrophoropsis</taxon>
    </lineage>
</organism>
<reference evidence="1" key="1">
    <citation type="journal article" date="2021" name="New Phytol.">
        <title>Evolutionary innovations through gain and loss of genes in the ectomycorrhizal Boletales.</title>
        <authorList>
            <person name="Wu G."/>
            <person name="Miyauchi S."/>
            <person name="Morin E."/>
            <person name="Kuo A."/>
            <person name="Drula E."/>
            <person name="Varga T."/>
            <person name="Kohler A."/>
            <person name="Feng B."/>
            <person name="Cao Y."/>
            <person name="Lipzen A."/>
            <person name="Daum C."/>
            <person name="Hundley H."/>
            <person name="Pangilinan J."/>
            <person name="Johnson J."/>
            <person name="Barry K."/>
            <person name="LaButti K."/>
            <person name="Ng V."/>
            <person name="Ahrendt S."/>
            <person name="Min B."/>
            <person name="Choi I.G."/>
            <person name="Park H."/>
            <person name="Plett J.M."/>
            <person name="Magnuson J."/>
            <person name="Spatafora J.W."/>
            <person name="Nagy L.G."/>
            <person name="Henrissat B."/>
            <person name="Grigoriev I.V."/>
            <person name="Yang Z.L."/>
            <person name="Xu J."/>
            <person name="Martin F.M."/>
        </authorList>
    </citation>
    <scope>NUCLEOTIDE SEQUENCE</scope>
    <source>
        <strain evidence="1">ATCC 28755</strain>
    </source>
</reference>
<gene>
    <name evidence="1" type="ORF">BJ138DRAFT_72092</name>
</gene>